<keyword evidence="2" id="KW-0813">Transport</keyword>
<dbReference type="PANTHER" id="PTHR42771">
    <property type="entry name" value="IRON(3+)-HYDROXAMATE IMPORT ATP-BINDING PROTEIN FHUC"/>
    <property type="match status" value="1"/>
</dbReference>
<dbReference type="InterPro" id="IPR038729">
    <property type="entry name" value="Rad50/SbcC_AAA"/>
</dbReference>
<comment type="caution">
    <text evidence="9">The sequence shown here is derived from an EMBL/GenBank/DDBJ whole genome shotgun (WGS) entry which is preliminary data.</text>
</comment>
<keyword evidence="6" id="KW-0406">Ion transport</keyword>
<keyword evidence="9" id="KW-0067">ATP-binding</keyword>
<feature type="domain" description="AAA+ ATPase" evidence="8">
    <location>
        <begin position="35"/>
        <end position="217"/>
    </location>
</feature>
<dbReference type="GO" id="GO:0005524">
    <property type="term" value="F:ATP binding"/>
    <property type="evidence" value="ECO:0007669"/>
    <property type="project" value="UniProtKB-KW"/>
</dbReference>
<proteinExistence type="predicted"/>
<dbReference type="Proteomes" id="UP000260025">
    <property type="component" value="Unassembled WGS sequence"/>
</dbReference>
<evidence type="ECO:0000256" key="4">
    <source>
        <dbReference type="ARBA" id="ARBA00022496"/>
    </source>
</evidence>
<evidence type="ECO:0000256" key="1">
    <source>
        <dbReference type="ARBA" id="ARBA00004202"/>
    </source>
</evidence>
<evidence type="ECO:0000256" key="7">
    <source>
        <dbReference type="ARBA" id="ARBA00023136"/>
    </source>
</evidence>
<reference evidence="9 10" key="1">
    <citation type="submission" date="2018-08" db="EMBL/GenBank/DDBJ databases">
        <title>A genome reference for cultivated species of the human gut microbiota.</title>
        <authorList>
            <person name="Zou Y."/>
            <person name="Xue W."/>
            <person name="Luo G."/>
        </authorList>
    </citation>
    <scope>NUCLEOTIDE SEQUENCE [LARGE SCALE GENOMIC DNA]</scope>
    <source>
        <strain evidence="9 10">OF01-2LB</strain>
    </source>
</reference>
<dbReference type="InterPro" id="IPR003959">
    <property type="entry name" value="ATPase_AAA_core"/>
</dbReference>
<dbReference type="SUPFAM" id="SSF52540">
    <property type="entry name" value="P-loop containing nucleoside triphosphate hydrolases"/>
    <property type="match status" value="1"/>
</dbReference>
<evidence type="ECO:0000313" key="10">
    <source>
        <dbReference type="Proteomes" id="UP000260025"/>
    </source>
</evidence>
<accession>A0A3E2VUN1</accession>
<keyword evidence="3" id="KW-1003">Cell membrane</keyword>
<gene>
    <name evidence="9" type="ORF">DXA38_15015</name>
</gene>
<evidence type="ECO:0000256" key="3">
    <source>
        <dbReference type="ARBA" id="ARBA00022475"/>
    </source>
</evidence>
<keyword evidence="4" id="KW-0410">Iron transport</keyword>
<dbReference type="PANTHER" id="PTHR42771:SF2">
    <property type="entry name" value="IRON(3+)-HYDROXAMATE IMPORT ATP-BINDING PROTEIN FHUC"/>
    <property type="match status" value="1"/>
</dbReference>
<dbReference type="AlphaFoldDB" id="A0A3E2VUN1"/>
<dbReference type="GO" id="GO:0016887">
    <property type="term" value="F:ATP hydrolysis activity"/>
    <property type="evidence" value="ECO:0007669"/>
    <property type="project" value="InterPro"/>
</dbReference>
<dbReference type="SMART" id="SM00382">
    <property type="entry name" value="AAA"/>
    <property type="match status" value="1"/>
</dbReference>
<keyword evidence="9" id="KW-0547">Nucleotide-binding</keyword>
<evidence type="ECO:0000313" key="9">
    <source>
        <dbReference type="EMBL" id="RGC14103.1"/>
    </source>
</evidence>
<dbReference type="EMBL" id="QVEV01000024">
    <property type="protein sequence ID" value="RGC14103.1"/>
    <property type="molecule type" value="Genomic_DNA"/>
</dbReference>
<name>A0A3E2VUN1_CLOIN</name>
<comment type="subcellular location">
    <subcellularLocation>
        <location evidence="1">Cell membrane</location>
        <topology evidence="1">Peripheral membrane protein</topology>
    </subcellularLocation>
</comment>
<evidence type="ECO:0000256" key="6">
    <source>
        <dbReference type="ARBA" id="ARBA00023065"/>
    </source>
</evidence>
<dbReference type="GO" id="GO:0006302">
    <property type="term" value="P:double-strand break repair"/>
    <property type="evidence" value="ECO:0007669"/>
    <property type="project" value="InterPro"/>
</dbReference>
<dbReference type="InterPro" id="IPR003593">
    <property type="entry name" value="AAA+_ATPase"/>
</dbReference>
<evidence type="ECO:0000256" key="2">
    <source>
        <dbReference type="ARBA" id="ARBA00022448"/>
    </source>
</evidence>
<dbReference type="RefSeq" id="WP_117443867.1">
    <property type="nucleotide sequence ID" value="NZ_JAJFEN010000019.1"/>
</dbReference>
<dbReference type="Pfam" id="PF13476">
    <property type="entry name" value="AAA_23"/>
    <property type="match status" value="1"/>
</dbReference>
<organism evidence="9 10">
    <name type="scientific">Clostridium innocuum</name>
    <dbReference type="NCBI Taxonomy" id="1522"/>
    <lineage>
        <taxon>Bacteria</taxon>
        <taxon>Bacillati</taxon>
        <taxon>Bacillota</taxon>
        <taxon>Clostridia</taxon>
        <taxon>Eubacteriales</taxon>
        <taxon>Clostridiaceae</taxon>
        <taxon>Clostridium</taxon>
    </lineage>
</organism>
<dbReference type="InterPro" id="IPR027417">
    <property type="entry name" value="P-loop_NTPase"/>
</dbReference>
<dbReference type="OrthoDB" id="9784297at2"/>
<keyword evidence="7" id="KW-0472">Membrane</keyword>
<keyword evidence="5" id="KW-0408">Iron</keyword>
<protein>
    <submittedName>
        <fullName evidence="9">ATP-binding cassette domain-containing protein</fullName>
    </submittedName>
</protein>
<evidence type="ECO:0000259" key="8">
    <source>
        <dbReference type="SMART" id="SM00382"/>
    </source>
</evidence>
<evidence type="ECO:0000256" key="5">
    <source>
        <dbReference type="ARBA" id="ARBA00023004"/>
    </source>
</evidence>
<dbReference type="GO" id="GO:0005886">
    <property type="term" value="C:plasma membrane"/>
    <property type="evidence" value="ECO:0007669"/>
    <property type="project" value="UniProtKB-SubCell"/>
</dbReference>
<sequence>MHNLFLRSVSIDWNRVTDYTQNIAALHTFASLEFRNQITFFTGENGSGKSTLLEAIAIAYGCKPEGGTKNYRFHTMDTHSTLYEGIHMIRGPYLPACSYFLRAESFYNVATRAEEYYATYQGKRLHACSHGESILSFIQSFRDAGLFLLDEPEAALSPQRLLALLIQLSTMAKGGSQFLIATHSPILLGIPQAQILSFDDGIIEEITYEQTASYQITEMFINNREYMLDKLLRKDAE</sequence>
<dbReference type="GO" id="GO:0006826">
    <property type="term" value="P:iron ion transport"/>
    <property type="evidence" value="ECO:0007669"/>
    <property type="project" value="UniProtKB-KW"/>
</dbReference>
<dbReference type="Gene3D" id="3.40.50.300">
    <property type="entry name" value="P-loop containing nucleotide triphosphate hydrolases"/>
    <property type="match status" value="2"/>
</dbReference>
<dbReference type="Pfam" id="PF13304">
    <property type="entry name" value="AAA_21"/>
    <property type="match status" value="1"/>
</dbReference>
<dbReference type="InterPro" id="IPR051535">
    <property type="entry name" value="Siderophore_ABC-ATPase"/>
</dbReference>